<gene>
    <name evidence="3" type="ORF">RFI_02974</name>
</gene>
<feature type="region of interest" description="Disordered" evidence="2">
    <location>
        <begin position="272"/>
        <end position="293"/>
    </location>
</feature>
<accession>X6P7M8</accession>
<sequence>MHCLFHDLNKVDNKEAVVYCHVSELHSNHINFSFSKSTAHVGIAFEILDPFFFFFEVAGNRRQKFVSSVVKQTQFLFICMCKHEACPLFCFFKKKQAKACTINEDNYILFIYFNPSSETWKLMNVGEDHFGKRRDVSPAPESKTFPFKRRMYNTSRGGGEGGEGSSGVNVKKWLADNKLSEVEKVFLEREIQIEELADFQAEELADFAKDLGKKKSVFFATSKKKKKNWVKQYIIYIYISIQDMRKARPPAYGESSGMSTTGMLTSTLSTTTSSTLTTSSLSSTSGYGGEPSSGLTTTTGMSVFGSSSSSSSSNVHVMVSPQEHKAMNKLQQYFDKSGLVVQQLTSSPAALKKSATECESEINEKLERIVASIEDKRKQLLRQVDGLKQEKEMKLKEQLTTLLQYQQVIGQGKNEYEAIMANSQLDVVNRKKEVVRVAQAILTRKGVNLIVATQPKMQFTFETAVLDKFLKDLDIDDCDQPFPPIVAVVKATFNTIT</sequence>
<evidence type="ECO:0000313" key="3">
    <source>
        <dbReference type="EMBL" id="ETO34123.1"/>
    </source>
</evidence>
<dbReference type="Proteomes" id="UP000023152">
    <property type="component" value="Unassembled WGS sequence"/>
</dbReference>
<name>X6P7M8_RETFI</name>
<feature type="non-terminal residue" evidence="3">
    <location>
        <position position="497"/>
    </location>
</feature>
<keyword evidence="4" id="KW-1185">Reference proteome</keyword>
<dbReference type="EMBL" id="ASPP01002859">
    <property type="protein sequence ID" value="ETO34123.1"/>
    <property type="molecule type" value="Genomic_DNA"/>
</dbReference>
<organism evidence="3 4">
    <name type="scientific">Reticulomyxa filosa</name>
    <dbReference type="NCBI Taxonomy" id="46433"/>
    <lineage>
        <taxon>Eukaryota</taxon>
        <taxon>Sar</taxon>
        <taxon>Rhizaria</taxon>
        <taxon>Retaria</taxon>
        <taxon>Foraminifera</taxon>
        <taxon>Monothalamids</taxon>
        <taxon>Reticulomyxidae</taxon>
        <taxon>Reticulomyxa</taxon>
    </lineage>
</organism>
<comment type="caution">
    <text evidence="3">The sequence shown here is derived from an EMBL/GenBank/DDBJ whole genome shotgun (WGS) entry which is preliminary data.</text>
</comment>
<feature type="compositionally biased region" description="Low complexity" evidence="2">
    <location>
        <begin position="272"/>
        <end position="285"/>
    </location>
</feature>
<keyword evidence="1" id="KW-0175">Coiled coil</keyword>
<evidence type="ECO:0000313" key="4">
    <source>
        <dbReference type="Proteomes" id="UP000023152"/>
    </source>
</evidence>
<protein>
    <submittedName>
        <fullName evidence="3">Putative serine-rich protein</fullName>
    </submittedName>
</protein>
<dbReference type="AlphaFoldDB" id="X6P7M8"/>
<reference evidence="3 4" key="1">
    <citation type="journal article" date="2013" name="Curr. Biol.">
        <title>The Genome of the Foraminiferan Reticulomyxa filosa.</title>
        <authorList>
            <person name="Glockner G."/>
            <person name="Hulsmann N."/>
            <person name="Schleicher M."/>
            <person name="Noegel A.A."/>
            <person name="Eichinger L."/>
            <person name="Gallinger C."/>
            <person name="Pawlowski J."/>
            <person name="Sierra R."/>
            <person name="Euteneuer U."/>
            <person name="Pillet L."/>
            <person name="Moustafa A."/>
            <person name="Platzer M."/>
            <person name="Groth M."/>
            <person name="Szafranski K."/>
            <person name="Schliwa M."/>
        </authorList>
    </citation>
    <scope>NUCLEOTIDE SEQUENCE [LARGE SCALE GENOMIC DNA]</scope>
</reference>
<proteinExistence type="predicted"/>
<evidence type="ECO:0000256" key="2">
    <source>
        <dbReference type="SAM" id="MobiDB-lite"/>
    </source>
</evidence>
<feature type="coiled-coil region" evidence="1">
    <location>
        <begin position="363"/>
        <end position="397"/>
    </location>
</feature>
<evidence type="ECO:0000256" key="1">
    <source>
        <dbReference type="SAM" id="Coils"/>
    </source>
</evidence>